<protein>
    <recommendedName>
        <fullName evidence="9">Cobalamin biosynthesis protein CobD</fullName>
    </recommendedName>
</protein>
<keyword evidence="11" id="KW-1185">Reference proteome</keyword>
<keyword evidence="5 9" id="KW-0169">Cobalamin biosynthesis</keyword>
<evidence type="ECO:0000256" key="2">
    <source>
        <dbReference type="ARBA" id="ARBA00004953"/>
    </source>
</evidence>
<evidence type="ECO:0000256" key="8">
    <source>
        <dbReference type="ARBA" id="ARBA00023136"/>
    </source>
</evidence>
<evidence type="ECO:0000256" key="1">
    <source>
        <dbReference type="ARBA" id="ARBA00004651"/>
    </source>
</evidence>
<gene>
    <name evidence="9 10" type="primary">cobD</name>
    <name evidence="10" type="ORF">JX360_00290</name>
</gene>
<evidence type="ECO:0000256" key="4">
    <source>
        <dbReference type="ARBA" id="ARBA00022475"/>
    </source>
</evidence>
<evidence type="ECO:0000256" key="5">
    <source>
        <dbReference type="ARBA" id="ARBA00022573"/>
    </source>
</evidence>
<keyword evidence="8 9" id="KW-0472">Membrane</keyword>
<dbReference type="EMBL" id="JAFIRA010000001">
    <property type="protein sequence ID" value="MCJ2541356.1"/>
    <property type="molecule type" value="Genomic_DNA"/>
</dbReference>
<evidence type="ECO:0000256" key="6">
    <source>
        <dbReference type="ARBA" id="ARBA00022692"/>
    </source>
</evidence>
<name>A0ABT0C6D4_THEVL</name>
<comment type="similarity">
    <text evidence="3 9">Belongs to the CobD/CbiB family.</text>
</comment>
<keyword evidence="4 9" id="KW-1003">Cell membrane</keyword>
<evidence type="ECO:0000256" key="9">
    <source>
        <dbReference type="HAMAP-Rule" id="MF_00024"/>
    </source>
</evidence>
<dbReference type="Proteomes" id="UP000830835">
    <property type="component" value="Unassembled WGS sequence"/>
</dbReference>
<proteinExistence type="inferred from homology"/>
<evidence type="ECO:0000313" key="11">
    <source>
        <dbReference type="Proteomes" id="UP000830835"/>
    </source>
</evidence>
<sequence length="344" mass="37342">MPAVGRQPKIRRVGLWSEWFFPAQRTAWVVLAASLGLDYLLADPWGWPHPVRVMGAAITVGQRWILKYCRTAQAQRWGGAGLALVLVMGSYGVGWGLMAVGDWIHPWVGILVQIILLASCLGGRSLRLAALEVLDPLEKGDLPGARQRLSRYVGRDTENLSAAEILRAVLETVAENTPDGATAPLFYAFLGGAPLALAYKAVSTLDSMVGYRRAPFTHLGLVSARCEDGLTWLPCRLTVLTLALLSRDPCSFWARCRQDARADPSPNSGWSEAAFAWRLGIQLGGTNVYQGIPKEKPKLGIPARALSPQVVLESLGILRQILLIWGGGMTGILLMPHLLPLVLG</sequence>
<comment type="caution">
    <text evidence="9">Lacks conserved residue(s) required for the propagation of feature annotation.</text>
</comment>
<dbReference type="PANTHER" id="PTHR34308:SF1">
    <property type="entry name" value="COBALAMIN BIOSYNTHESIS PROTEIN CBIB"/>
    <property type="match status" value="1"/>
</dbReference>
<dbReference type="HAMAP" id="MF_00024">
    <property type="entry name" value="CobD_CbiB"/>
    <property type="match status" value="1"/>
</dbReference>
<dbReference type="NCBIfam" id="TIGR00380">
    <property type="entry name" value="cobal_cbiB"/>
    <property type="match status" value="1"/>
</dbReference>
<organism evidence="10 11">
    <name type="scientific">Thermostichus vulcanus str. 'Rupite'</name>
    <dbReference type="NCBI Taxonomy" id="2813851"/>
    <lineage>
        <taxon>Bacteria</taxon>
        <taxon>Bacillati</taxon>
        <taxon>Cyanobacteriota</taxon>
        <taxon>Cyanophyceae</taxon>
        <taxon>Thermostichales</taxon>
        <taxon>Thermostichaceae</taxon>
        <taxon>Thermostichus</taxon>
    </lineage>
</organism>
<comment type="function">
    <text evidence="9">Converts cobyric acid to cobinamide by the addition of aminopropanol on the F carboxylic group.</text>
</comment>
<dbReference type="Pfam" id="PF03186">
    <property type="entry name" value="CobD_Cbib"/>
    <property type="match status" value="1"/>
</dbReference>
<dbReference type="PANTHER" id="PTHR34308">
    <property type="entry name" value="COBALAMIN BIOSYNTHESIS PROTEIN CBIB"/>
    <property type="match status" value="1"/>
</dbReference>
<feature type="transmembrane region" description="Helical" evidence="9">
    <location>
        <begin position="104"/>
        <end position="122"/>
    </location>
</feature>
<comment type="pathway">
    <text evidence="2 9">Cofactor biosynthesis; adenosylcobalamin biosynthesis.</text>
</comment>
<accession>A0ABT0C6D4</accession>
<evidence type="ECO:0000256" key="7">
    <source>
        <dbReference type="ARBA" id="ARBA00022989"/>
    </source>
</evidence>
<evidence type="ECO:0000313" key="10">
    <source>
        <dbReference type="EMBL" id="MCJ2541356.1"/>
    </source>
</evidence>
<dbReference type="InterPro" id="IPR004485">
    <property type="entry name" value="Cobalamin_biosynth_CobD/CbiB"/>
</dbReference>
<feature type="transmembrane region" description="Helical" evidence="9">
    <location>
        <begin position="322"/>
        <end position="343"/>
    </location>
</feature>
<keyword evidence="7 9" id="KW-1133">Transmembrane helix</keyword>
<reference evidence="10" key="1">
    <citation type="submission" date="2021-02" db="EMBL/GenBank/DDBJ databases">
        <title>The CRISPR/cas machinery reduction and long-range gene transfer in the hot spring cyanobacterium Synechococcus.</title>
        <authorList>
            <person name="Dvorak P."/>
            <person name="Jahodarova E."/>
            <person name="Hasler P."/>
            <person name="Poulickova A."/>
        </authorList>
    </citation>
    <scope>NUCLEOTIDE SEQUENCE</scope>
    <source>
        <strain evidence="10">Rupite</strain>
    </source>
</reference>
<feature type="transmembrane region" description="Helical" evidence="9">
    <location>
        <begin position="77"/>
        <end position="98"/>
    </location>
</feature>
<comment type="caution">
    <text evidence="10">The sequence shown here is derived from an EMBL/GenBank/DDBJ whole genome shotgun (WGS) entry which is preliminary data.</text>
</comment>
<keyword evidence="6 9" id="KW-0812">Transmembrane</keyword>
<comment type="subcellular location">
    <subcellularLocation>
        <location evidence="1 9">Cell membrane</location>
        <topology evidence="1 9">Multi-pass membrane protein</topology>
    </subcellularLocation>
</comment>
<evidence type="ECO:0000256" key="3">
    <source>
        <dbReference type="ARBA" id="ARBA00006263"/>
    </source>
</evidence>